<feature type="transmembrane region" description="Helical" evidence="7">
    <location>
        <begin position="194"/>
        <end position="214"/>
    </location>
</feature>
<feature type="domain" description="Major facilitator superfamily (MFS) profile" evidence="8">
    <location>
        <begin position="37"/>
        <end position="432"/>
    </location>
</feature>
<evidence type="ECO:0000256" key="3">
    <source>
        <dbReference type="ARBA" id="ARBA00022448"/>
    </source>
</evidence>
<gene>
    <name evidence="9" type="ORF">H7B67_01615</name>
</gene>
<evidence type="ECO:0000256" key="6">
    <source>
        <dbReference type="ARBA" id="ARBA00023136"/>
    </source>
</evidence>
<feature type="transmembrane region" description="Helical" evidence="7">
    <location>
        <begin position="166"/>
        <end position="188"/>
    </location>
</feature>
<dbReference type="PANTHER" id="PTHR23514:SF3">
    <property type="entry name" value="BYPASS OF STOP CODON PROTEIN 6"/>
    <property type="match status" value="1"/>
</dbReference>
<feature type="transmembrane region" description="Helical" evidence="7">
    <location>
        <begin position="132"/>
        <end position="154"/>
    </location>
</feature>
<dbReference type="SUPFAM" id="SSF103473">
    <property type="entry name" value="MFS general substrate transporter"/>
    <property type="match status" value="1"/>
</dbReference>
<dbReference type="Proteomes" id="UP000535838">
    <property type="component" value="Unassembled WGS sequence"/>
</dbReference>
<evidence type="ECO:0000256" key="1">
    <source>
        <dbReference type="ARBA" id="ARBA00004651"/>
    </source>
</evidence>
<feature type="transmembrane region" description="Helical" evidence="7">
    <location>
        <begin position="276"/>
        <end position="295"/>
    </location>
</feature>
<evidence type="ECO:0000313" key="10">
    <source>
        <dbReference type="Proteomes" id="UP000535838"/>
    </source>
</evidence>
<dbReference type="PANTHER" id="PTHR23514">
    <property type="entry name" value="BYPASS OF STOP CODON PROTEIN 6"/>
    <property type="match status" value="1"/>
</dbReference>
<dbReference type="Gene3D" id="1.20.1250.20">
    <property type="entry name" value="MFS general substrate transporter like domains"/>
    <property type="match status" value="2"/>
</dbReference>
<reference evidence="9 10" key="1">
    <citation type="submission" date="2020-08" db="EMBL/GenBank/DDBJ databases">
        <title>Cohnella phylogeny.</title>
        <authorList>
            <person name="Dunlap C."/>
        </authorList>
    </citation>
    <scope>NUCLEOTIDE SEQUENCE [LARGE SCALE GENOMIC DNA]</scope>
    <source>
        <strain evidence="9 10">DSM 25241</strain>
    </source>
</reference>
<evidence type="ECO:0000256" key="5">
    <source>
        <dbReference type="ARBA" id="ARBA00022989"/>
    </source>
</evidence>
<dbReference type="InterPro" id="IPR036259">
    <property type="entry name" value="MFS_trans_sf"/>
</dbReference>
<evidence type="ECO:0000256" key="4">
    <source>
        <dbReference type="ARBA" id="ARBA00022692"/>
    </source>
</evidence>
<comment type="caution">
    <text evidence="9">The sequence shown here is derived from an EMBL/GenBank/DDBJ whole genome shotgun (WGS) entry which is preliminary data.</text>
</comment>
<dbReference type="InterPro" id="IPR011701">
    <property type="entry name" value="MFS"/>
</dbReference>
<protein>
    <submittedName>
        <fullName evidence="9">MFS transporter</fullName>
    </submittedName>
</protein>
<evidence type="ECO:0000313" key="9">
    <source>
        <dbReference type="EMBL" id="MBB6632824.1"/>
    </source>
</evidence>
<keyword evidence="10" id="KW-1185">Reference proteome</keyword>
<dbReference type="PROSITE" id="PS50850">
    <property type="entry name" value="MFS"/>
    <property type="match status" value="1"/>
</dbReference>
<feature type="transmembrane region" description="Helical" evidence="7">
    <location>
        <begin position="32"/>
        <end position="51"/>
    </location>
</feature>
<dbReference type="Pfam" id="PF07690">
    <property type="entry name" value="MFS_1"/>
    <property type="match status" value="1"/>
</dbReference>
<feature type="transmembrane region" description="Helical" evidence="7">
    <location>
        <begin position="302"/>
        <end position="325"/>
    </location>
</feature>
<keyword evidence="4 7" id="KW-0812">Transmembrane</keyword>
<dbReference type="InterPro" id="IPR051788">
    <property type="entry name" value="MFS_Transporter"/>
</dbReference>
<keyword evidence="6 7" id="KW-0472">Membrane</keyword>
<proteinExistence type="inferred from homology"/>
<evidence type="ECO:0000256" key="7">
    <source>
        <dbReference type="SAM" id="Phobius"/>
    </source>
</evidence>
<feature type="transmembrane region" description="Helical" evidence="7">
    <location>
        <begin position="240"/>
        <end position="264"/>
    </location>
</feature>
<organism evidence="9 10">
    <name type="scientific">Cohnella thailandensis</name>
    <dbReference type="NCBI Taxonomy" id="557557"/>
    <lineage>
        <taxon>Bacteria</taxon>
        <taxon>Bacillati</taxon>
        <taxon>Bacillota</taxon>
        <taxon>Bacilli</taxon>
        <taxon>Bacillales</taxon>
        <taxon>Paenibacillaceae</taxon>
        <taxon>Cohnella</taxon>
    </lineage>
</organism>
<comment type="similarity">
    <text evidence="2">Belongs to the major facilitator superfamily.</text>
</comment>
<evidence type="ECO:0000259" key="8">
    <source>
        <dbReference type="PROSITE" id="PS50850"/>
    </source>
</evidence>
<feature type="transmembrane region" description="Helical" evidence="7">
    <location>
        <begin position="71"/>
        <end position="95"/>
    </location>
</feature>
<name>A0A841SLM6_9BACL</name>
<comment type="subcellular location">
    <subcellularLocation>
        <location evidence="1">Cell membrane</location>
        <topology evidence="1">Multi-pass membrane protein</topology>
    </subcellularLocation>
</comment>
<dbReference type="AlphaFoldDB" id="A0A841SLM6"/>
<keyword evidence="5 7" id="KW-1133">Transmembrane helix</keyword>
<dbReference type="EMBL" id="JACJVQ010000002">
    <property type="protein sequence ID" value="MBB6632824.1"/>
    <property type="molecule type" value="Genomic_DNA"/>
</dbReference>
<feature type="transmembrane region" description="Helical" evidence="7">
    <location>
        <begin position="363"/>
        <end position="385"/>
    </location>
</feature>
<dbReference type="GO" id="GO:0005886">
    <property type="term" value="C:plasma membrane"/>
    <property type="evidence" value="ECO:0007669"/>
    <property type="project" value="UniProtKB-SubCell"/>
</dbReference>
<feature type="transmembrane region" description="Helical" evidence="7">
    <location>
        <begin position="331"/>
        <end position="351"/>
    </location>
</feature>
<accession>A0A841SLM6</accession>
<dbReference type="GO" id="GO:0022857">
    <property type="term" value="F:transmembrane transporter activity"/>
    <property type="evidence" value="ECO:0007669"/>
    <property type="project" value="InterPro"/>
</dbReference>
<evidence type="ECO:0000256" key="2">
    <source>
        <dbReference type="ARBA" id="ARBA00008335"/>
    </source>
</evidence>
<keyword evidence="3" id="KW-0813">Transport</keyword>
<feature type="transmembrane region" description="Helical" evidence="7">
    <location>
        <begin position="405"/>
        <end position="428"/>
    </location>
</feature>
<feature type="transmembrane region" description="Helical" evidence="7">
    <location>
        <begin position="102"/>
        <end position="120"/>
    </location>
</feature>
<sequence>MRKIGSYNGNTEDTTLELQHAQTPSEKRSFSFNYALLLAVVFGGFLVFGFSENVKGPAIPRMQAEFGLDEFQLGLLLSLNSLGYLIACSFTGLLTRKIGIKWTGIAAFGSMFISGILMYLSVNYATLSASYFLMYIGNGMLEIGLAIMAARIFTRNTGTMMNLSHFFYGLSSTVAPIIAASMMGWHLFGGEFGWRGMYLAMLALSLLPIIPSLLGRFPDEQRAQESTEHLPMRKIAKDPIAWLIVLVLSCGVVSEMAVGSWLVNYLEKAYGWTNESASGMLSLFFLFFMLSRLFLGPVTDRIGYTLSVLIFSAFSGVCSLVAIGVGEGGAILFALAGVGIAPIYPTVMAVLAKRYPQGTDTAITFTVTLMGVGSVVGNLLIGAIIDWTRALFSSGEGAEQSRILGLQAGYGFIAIMALLCSAFCVILYRKLKARNELV</sequence>
<dbReference type="InterPro" id="IPR020846">
    <property type="entry name" value="MFS_dom"/>
</dbReference>